<keyword evidence="1" id="KW-0472">Membrane</keyword>
<feature type="transmembrane region" description="Helical" evidence="1">
    <location>
        <begin position="14"/>
        <end position="32"/>
    </location>
</feature>
<keyword evidence="1" id="KW-0812">Transmembrane</keyword>
<keyword evidence="3" id="KW-1185">Reference proteome</keyword>
<dbReference type="HOGENOM" id="CLU_2591581_0_0_1"/>
<organism evidence="2 3">
    <name type="scientific">Vavraia culicis (isolate floridensis)</name>
    <name type="common">Microsporidian parasite</name>
    <dbReference type="NCBI Taxonomy" id="948595"/>
    <lineage>
        <taxon>Eukaryota</taxon>
        <taxon>Fungi</taxon>
        <taxon>Fungi incertae sedis</taxon>
        <taxon>Microsporidia</taxon>
        <taxon>Pleistophoridae</taxon>
        <taxon>Vavraia</taxon>
    </lineage>
</organism>
<evidence type="ECO:0000256" key="1">
    <source>
        <dbReference type="SAM" id="Phobius"/>
    </source>
</evidence>
<gene>
    <name evidence="2" type="ORF">VCUG_02841</name>
</gene>
<proteinExistence type="predicted"/>
<evidence type="ECO:0000313" key="2">
    <source>
        <dbReference type="EMBL" id="ETA55723.1"/>
    </source>
</evidence>
<dbReference type="InParanoid" id="A0A024RE31"/>
<dbReference type="RefSeq" id="XP_008073787.1">
    <property type="nucleotide sequence ID" value="XM_008075596.1"/>
</dbReference>
<dbReference type="GeneID" id="19880697"/>
<protein>
    <submittedName>
        <fullName evidence="2">Uncharacterized protein</fullName>
    </submittedName>
</protein>
<dbReference type="AlphaFoldDB" id="A0A024RE31"/>
<evidence type="ECO:0000313" key="3">
    <source>
        <dbReference type="Proteomes" id="UP000011081"/>
    </source>
</evidence>
<dbReference type="EMBL" id="GL877412">
    <property type="protein sequence ID" value="ETA55723.1"/>
    <property type="molecule type" value="Genomic_DNA"/>
</dbReference>
<dbReference type="VEuPathDB" id="MicrosporidiaDB:VCUG_02841"/>
<name>A0A024RE31_VAVCU</name>
<accession>A0A024RE31</accession>
<reference evidence="3" key="1">
    <citation type="submission" date="2011-03" db="EMBL/GenBank/DDBJ databases">
        <title>The genome sequence of Vavraia culicis strain floridensis.</title>
        <authorList>
            <consortium name="The Broad Institute Genome Sequencing Platform"/>
            <person name="Cuomo C."/>
            <person name="Becnel J."/>
            <person name="Sanscrainte N."/>
            <person name="Young S.K."/>
            <person name="Zeng Q."/>
            <person name="Gargeya S."/>
            <person name="Fitzgerald M."/>
            <person name="Haas B."/>
            <person name="Abouelleil A."/>
            <person name="Alvarado L."/>
            <person name="Arachchi H.M."/>
            <person name="Berlin A."/>
            <person name="Chapman S.B."/>
            <person name="Gearin G."/>
            <person name="Goldberg J."/>
            <person name="Griggs A."/>
            <person name="Gujja S."/>
            <person name="Hansen M."/>
            <person name="Heiman D."/>
            <person name="Howarth C."/>
            <person name="Larimer J."/>
            <person name="Lui A."/>
            <person name="MacDonald P.J.P."/>
            <person name="McCowen C."/>
            <person name="Montmayeur A."/>
            <person name="Murphy C."/>
            <person name="Neiman D."/>
            <person name="Pearson M."/>
            <person name="Priest M."/>
            <person name="Roberts A."/>
            <person name="Saif S."/>
            <person name="Shea T."/>
            <person name="Sisk P."/>
            <person name="Stolte C."/>
            <person name="Sykes S."/>
            <person name="Wortman J."/>
            <person name="Nusbaum C."/>
            <person name="Birren B."/>
        </authorList>
    </citation>
    <scope>NUCLEOTIDE SEQUENCE [LARGE SCALE GENOMIC DNA]</scope>
    <source>
        <strain evidence="3">floridensis</strain>
    </source>
</reference>
<dbReference type="Proteomes" id="UP000011081">
    <property type="component" value="Unassembled WGS sequence"/>
</dbReference>
<sequence>MCSGNLRWLPKSGYVSRGLRLLFIVGIYVTWFSDGTRPLRHLVLRIEIHHKEPSSLTTLCKGISGLIGSKKVNFIEINQK</sequence>
<keyword evidence="1" id="KW-1133">Transmembrane helix</keyword>